<gene>
    <name evidence="2" type="ORF">GCM10009682_11640</name>
</gene>
<protein>
    <recommendedName>
        <fullName evidence="4">Secreted protein</fullName>
    </recommendedName>
</protein>
<name>A0ABN2LLZ2_9ACTN</name>
<keyword evidence="1" id="KW-0732">Signal</keyword>
<dbReference type="Proteomes" id="UP001500218">
    <property type="component" value="Unassembled WGS sequence"/>
</dbReference>
<feature type="signal peptide" evidence="1">
    <location>
        <begin position="1"/>
        <end position="23"/>
    </location>
</feature>
<evidence type="ECO:0000256" key="1">
    <source>
        <dbReference type="SAM" id="SignalP"/>
    </source>
</evidence>
<evidence type="ECO:0008006" key="4">
    <source>
        <dbReference type="Google" id="ProtNLM"/>
    </source>
</evidence>
<proteinExistence type="predicted"/>
<keyword evidence="3" id="KW-1185">Reference proteome</keyword>
<organism evidence="2 3">
    <name type="scientific">Luedemannella flava</name>
    <dbReference type="NCBI Taxonomy" id="349316"/>
    <lineage>
        <taxon>Bacteria</taxon>
        <taxon>Bacillati</taxon>
        <taxon>Actinomycetota</taxon>
        <taxon>Actinomycetes</taxon>
        <taxon>Micromonosporales</taxon>
        <taxon>Micromonosporaceae</taxon>
        <taxon>Luedemannella</taxon>
    </lineage>
</organism>
<evidence type="ECO:0000313" key="2">
    <source>
        <dbReference type="EMBL" id="GAA1791319.1"/>
    </source>
</evidence>
<reference evidence="2 3" key="1">
    <citation type="journal article" date="2019" name="Int. J. Syst. Evol. Microbiol.">
        <title>The Global Catalogue of Microorganisms (GCM) 10K type strain sequencing project: providing services to taxonomists for standard genome sequencing and annotation.</title>
        <authorList>
            <consortium name="The Broad Institute Genomics Platform"/>
            <consortium name="The Broad Institute Genome Sequencing Center for Infectious Disease"/>
            <person name="Wu L."/>
            <person name="Ma J."/>
        </authorList>
    </citation>
    <scope>NUCLEOTIDE SEQUENCE [LARGE SCALE GENOMIC DNA]</scope>
    <source>
        <strain evidence="2 3">JCM 13250</strain>
    </source>
</reference>
<dbReference type="EMBL" id="BAAALT010000028">
    <property type="protein sequence ID" value="GAA1791319.1"/>
    <property type="molecule type" value="Genomic_DNA"/>
</dbReference>
<accession>A0ABN2LLZ2</accession>
<sequence>MSSIAGLALLVAGVVLPATPAHAAGTIGWTVTNTATETKIEARLYQTGSGTTYLGYVSVIPGFTHTFYVVTVCDLADDGWPLTARIQETPTSAVYEVRDWDGPDGGCGSDGPPTIRKFRAALEENGSPWATPPAR</sequence>
<feature type="chain" id="PRO_5046058279" description="Secreted protein" evidence="1">
    <location>
        <begin position="24"/>
        <end position="135"/>
    </location>
</feature>
<evidence type="ECO:0000313" key="3">
    <source>
        <dbReference type="Proteomes" id="UP001500218"/>
    </source>
</evidence>
<comment type="caution">
    <text evidence="2">The sequence shown here is derived from an EMBL/GenBank/DDBJ whole genome shotgun (WGS) entry which is preliminary data.</text>
</comment>
<dbReference type="RefSeq" id="WP_344127019.1">
    <property type="nucleotide sequence ID" value="NZ_BAAALT010000028.1"/>
</dbReference>